<comment type="caution">
    <text evidence="2">The sequence shown here is derived from an EMBL/GenBank/DDBJ whole genome shotgun (WGS) entry which is preliminary data.</text>
</comment>
<dbReference type="RefSeq" id="XP_028882096.1">
    <property type="nucleotide sequence ID" value="XM_029026772.1"/>
</dbReference>
<proteinExistence type="predicted"/>
<organism evidence="2 3">
    <name type="scientific">Trypanosoma theileri</name>
    <dbReference type="NCBI Taxonomy" id="67003"/>
    <lineage>
        <taxon>Eukaryota</taxon>
        <taxon>Discoba</taxon>
        <taxon>Euglenozoa</taxon>
        <taxon>Kinetoplastea</taxon>
        <taxon>Metakinetoplastina</taxon>
        <taxon>Trypanosomatida</taxon>
        <taxon>Trypanosomatidae</taxon>
        <taxon>Trypanosoma</taxon>
    </lineage>
</organism>
<dbReference type="Proteomes" id="UP000192257">
    <property type="component" value="Unassembled WGS sequence"/>
</dbReference>
<name>A0A1X0NV81_9TRYP</name>
<dbReference type="OrthoDB" id="240979at2759"/>
<dbReference type="GeneID" id="39986552"/>
<dbReference type="VEuPathDB" id="TriTrypDB:TM35_000192740"/>
<protein>
    <submittedName>
        <fullName evidence="2">Uncharacterized protein</fullName>
    </submittedName>
</protein>
<dbReference type="Gene3D" id="2.130.10.10">
    <property type="entry name" value="YVTN repeat-like/Quinoprotein amine dehydrogenase"/>
    <property type="match status" value="1"/>
</dbReference>
<evidence type="ECO:0000313" key="3">
    <source>
        <dbReference type="Proteomes" id="UP000192257"/>
    </source>
</evidence>
<keyword evidence="3" id="KW-1185">Reference proteome</keyword>
<feature type="region of interest" description="Disordered" evidence="1">
    <location>
        <begin position="1137"/>
        <end position="1192"/>
    </location>
</feature>
<sequence length="1476" mass="160045">MLTMRQLVPPSVTHLARPFLLVDGRTVVLTAIASSLYVRIPIWKTDVYGNAECTLGHTVDELNLGSVAVDIVPCAHQCFVVLTQDNEVVVGRYQANLPTPRDSWLEDDVLHPNNSWIILHRGKLSTARLGSRSAPSMCPLFACGLSGTVVQCSIFRGWRHAIRIVIPSNASDTFLREKWILDVPHGVGSFSYGVAPFKRDVIEESDEDLLVQCTVAELAERKRTQCQSIVTPPCGSPPVRVIVDVGTADDTIVAMALMPRLHYSRNDSFVFVSAYRNSLKVYEVQSSSLLKDLAASISVDGSPYFVLTLPERMLVLSMLGGIHILSVLLLDGNTPIGMAAHTQSWGVIRLARSLQKVVAGVVLQPKDQPPHISTKEVLWLLLDNGTLTEVPLSAWLSQDGQTVLCDAPGIHSGDCEDGEWPQSCIAGLPSGFRAVSLLPLQHRRGCWAPYVGTGRYALLSDGVADTYIIDLIARRVVGGLCSQGAMTAACTGPGVSLLVAYSKGVLQRLSPGLNAPARVCAELAAIRYMQPLPHMDTTQSSSLVFHFLATTATHTVILEGAVGYLKKVRETHDFILDEPTLAVYSASASQTLVAATTTAAAVSPSVSPSSFFSFAQCTPTQLNLSGKCIPLRELLPEFESISHAYFGGNNFITIADSRRMAVLWIDNGNAPRVVIQESLPGDISHLTTWPINEEKQQWGVATCLWSHEIVVLLLNESFVHRYVLPISVVVISSFPLGNNIKGDTIYSSNTNTKNHKTTDDIYKMSGVGLTLVDRRTAVLHCDTVENSPTLKVLEDVDGDVFSADSCFPVFALGGKVNPRPHFNLMALRNNTVELVALDSSAVIMEQLGVALSPHSAGILGGGYCSYNSTSATTIVEGSPTFRCGFLLYIPSSSFYIIVLADATQLAVWSLPEVIPPTGKTASSSHRRSVLRRGPVAYQVTRSLQLPAVTTYEHRLSRIVYLPFSNTIVALTDRGEATSLVSTIDAETFRVLDALPMATREIPTCIESLSAGTAVATTSAAADAVVIGTAVQPLVTTSEPSEGRLLVLHVRPLRISAVACIQTGGVLDISVQGFGEEQLIAVAAIDRVLVYRLTGVTLTHLCSTDTKSACTTVALRYPFISCGLELWGTQYMQLLPEGTGTGDPDEWESLSTVSHNDEYENVPNMEINKNNSNKYEGEKESSVPQSSSGAGAPWSRWRGVSFTLKSCVLEPAAFAAVHSQSTYGDDFVRVDSARNLTTVSFRAPSAPVADEVAATRVVGVEGGYCSALTRAVRLPSCPLQLHVCERTGWSLWRHRHVPFVLCCEHPAALRRVGPLLLLPCADGGLRAAGEVPHAFAGPLLRVEQRLTELHDTTFALSRRWDSCTTASVHTNTTNINMNTRGIGGLRRTCHAVSVESAHAIQSATRVLRKQNFLCVDAVEEYWLLTMLAEVPDPMLGPSEALLIARKKGLLDEYLLHVWEEYAGELQDVDIGEVLYLW</sequence>
<dbReference type="InterPro" id="IPR015943">
    <property type="entry name" value="WD40/YVTN_repeat-like_dom_sf"/>
</dbReference>
<evidence type="ECO:0000313" key="2">
    <source>
        <dbReference type="EMBL" id="ORC88030.1"/>
    </source>
</evidence>
<accession>A0A1X0NV81</accession>
<gene>
    <name evidence="2" type="ORF">TM35_000192740</name>
</gene>
<dbReference type="EMBL" id="NBCO01000019">
    <property type="protein sequence ID" value="ORC88030.1"/>
    <property type="molecule type" value="Genomic_DNA"/>
</dbReference>
<evidence type="ECO:0000256" key="1">
    <source>
        <dbReference type="SAM" id="MobiDB-lite"/>
    </source>
</evidence>
<reference evidence="2 3" key="1">
    <citation type="submission" date="2017-03" db="EMBL/GenBank/DDBJ databases">
        <title>An alternative strategy for trypanosome survival in the mammalian bloodstream revealed through genome and transcriptome analysis of the ubiquitous bovine parasite Trypanosoma (Megatrypanum) theileri.</title>
        <authorList>
            <person name="Kelly S."/>
            <person name="Ivens A."/>
            <person name="Mott A."/>
            <person name="O'Neill E."/>
            <person name="Emms D."/>
            <person name="Macleod O."/>
            <person name="Voorheis P."/>
            <person name="Matthews J."/>
            <person name="Matthews K."/>
            <person name="Carrington M."/>
        </authorList>
    </citation>
    <scope>NUCLEOTIDE SEQUENCE [LARGE SCALE GENOMIC DNA]</scope>
    <source>
        <strain evidence="2">Edinburgh</strain>
    </source>
</reference>